<evidence type="ECO:0000313" key="5">
    <source>
        <dbReference type="Proteomes" id="UP000501107"/>
    </source>
</evidence>
<geneLocation type="plasmid" evidence="1 4">
    <name>2</name>
</geneLocation>
<reference evidence="2" key="2">
    <citation type="submission" date="2019-07" db="EMBL/GenBank/DDBJ databases">
        <title>Phylogenomic Reclassification of ATCC Bacillus Strains and Various Taxa within the Genus Bacillus.</title>
        <authorList>
            <person name="Riojas M.A."/>
            <person name="Frank A.M."/>
            <person name="Fenn S.L."/>
            <person name="King S.P."/>
            <person name="Brower S.M."/>
            <person name="Hazbon M.H."/>
        </authorList>
    </citation>
    <scope>NUCLEOTIDE SEQUENCE</scope>
    <source>
        <strain evidence="2">ATCC 35646</strain>
    </source>
</reference>
<evidence type="ECO:0000313" key="4">
    <source>
        <dbReference type="Proteomes" id="UP000031876"/>
    </source>
</evidence>
<reference evidence="1 4" key="1">
    <citation type="journal article" date="2015" name="Genome Announc.">
        <title>Complete genome sequences for 35 biothreat assay-relevant bacillus species.</title>
        <authorList>
            <person name="Johnson S.L."/>
            <person name="Daligault H.E."/>
            <person name="Davenport K.W."/>
            <person name="Jaissle J."/>
            <person name="Frey K.G."/>
            <person name="Ladner J.T."/>
            <person name="Broomall S.M."/>
            <person name="Bishop-Lilly K.A."/>
            <person name="Bruce D.C."/>
            <person name="Gibbons H.S."/>
            <person name="Coyne S.R."/>
            <person name="Lo C.C."/>
            <person name="Meincke L."/>
            <person name="Munk A.C."/>
            <person name="Koroleva G.I."/>
            <person name="Rosenzweig C.N."/>
            <person name="Palacios G.F."/>
            <person name="Redden C.L."/>
            <person name="Minogue T.D."/>
            <person name="Chain P.S."/>
        </authorList>
    </citation>
    <scope>NUCLEOTIDE SEQUENCE [LARGE SCALE GENOMIC DNA]</scope>
    <source>
        <strain evidence="1 4">HD1011</strain>
        <plasmid evidence="1 4">2</plasmid>
    </source>
</reference>
<name>A0A0B5N8A6_BACTU</name>
<evidence type="ECO:0000313" key="1">
    <source>
        <dbReference type="EMBL" id="AJG73989.1"/>
    </source>
</evidence>
<dbReference type="EMBL" id="VKQN01000001">
    <property type="protein sequence ID" value="MDR4174683.1"/>
    <property type="molecule type" value="Genomic_DNA"/>
</dbReference>
<geneLocation type="plasmid" evidence="3 5">
    <name>unnamed3</name>
</geneLocation>
<dbReference type="Proteomes" id="UP001181533">
    <property type="component" value="Unassembled WGS sequence"/>
</dbReference>
<sequence length="82" mass="9970">MSSIVGELNLPDSSSIFMVKIFDRETRQSQNFLFDTETWRKGKEWEKEVYELRETNMDYVLFTDLLKQRVIEYQERIEGLRL</sequence>
<reference evidence="3 5" key="3">
    <citation type="submission" date="2020-05" db="EMBL/GenBank/DDBJ databases">
        <title>FDA dAtabase for Regulatory Grade micrObial Sequences (FDA-ARGOS): Supporting development and validation of Infectious Disease Dx tests.</title>
        <authorList>
            <person name="Nelson B."/>
            <person name="Plummer A."/>
            <person name="Tallon L."/>
            <person name="Sadzewicz L."/>
            <person name="Zhao X."/>
            <person name="Vavikolanu K."/>
            <person name="Mehta A."/>
            <person name="Aluvathingal J."/>
            <person name="Nadendla S."/>
            <person name="Myers T."/>
            <person name="Yan Y."/>
            <person name="Sichtig H."/>
        </authorList>
    </citation>
    <scope>NUCLEOTIDE SEQUENCE [LARGE SCALE GENOMIC DNA]</scope>
    <source>
        <strain evidence="3 5">FDAARGOS_795</strain>
        <plasmid evidence="3 5">unnamed3</plasmid>
    </source>
</reference>
<dbReference type="KEGG" id="btw:BF38_6012"/>
<gene>
    <name evidence="1" type="ORF">BF38_6012</name>
    <name evidence="2" type="ORF">FO599_00875</name>
    <name evidence="3" type="ORF">FOC89_03080</name>
</gene>
<accession>A0A0B5N8A6</accession>
<protein>
    <submittedName>
        <fullName evidence="3">Uncharacterized protein</fullName>
    </submittedName>
</protein>
<dbReference type="Proteomes" id="UP000501107">
    <property type="component" value="Plasmid unnamed3"/>
</dbReference>
<organism evidence="3 5">
    <name type="scientific">Bacillus thuringiensis</name>
    <dbReference type="NCBI Taxonomy" id="1428"/>
    <lineage>
        <taxon>Bacteria</taxon>
        <taxon>Bacillati</taxon>
        <taxon>Bacillota</taxon>
        <taxon>Bacilli</taxon>
        <taxon>Bacillales</taxon>
        <taxon>Bacillaceae</taxon>
        <taxon>Bacillus</taxon>
        <taxon>Bacillus cereus group</taxon>
    </lineage>
</organism>
<evidence type="ECO:0000313" key="2">
    <source>
        <dbReference type="EMBL" id="MDR4174683.1"/>
    </source>
</evidence>
<dbReference type="EMBL" id="CP009334">
    <property type="protein sequence ID" value="AJG73989.1"/>
    <property type="molecule type" value="Genomic_DNA"/>
</dbReference>
<dbReference type="EMBL" id="CP053979">
    <property type="protein sequence ID" value="QKH22977.1"/>
    <property type="molecule type" value="Genomic_DNA"/>
</dbReference>
<dbReference type="AlphaFoldDB" id="A0A0B5N8A6"/>
<dbReference type="Proteomes" id="UP000031876">
    <property type="component" value="Plasmid 2"/>
</dbReference>
<evidence type="ECO:0000313" key="3">
    <source>
        <dbReference type="EMBL" id="QKH22977.1"/>
    </source>
</evidence>
<keyword evidence="3" id="KW-0614">Plasmid</keyword>
<dbReference type="RefSeq" id="WP_000095265.1">
    <property type="nucleotide sequence ID" value="NZ_CP009334.1"/>
</dbReference>
<proteinExistence type="predicted"/>